<protein>
    <submittedName>
        <fullName evidence="1">Uncharacterized protein</fullName>
    </submittedName>
</protein>
<organism evidence="1">
    <name type="scientific">uncultured marine virus</name>
    <dbReference type="NCBI Taxonomy" id="186617"/>
    <lineage>
        <taxon>Viruses</taxon>
        <taxon>environmental samples</taxon>
    </lineage>
</organism>
<sequence length="127" mass="14255">MELLDLPKTSTKLINIMINEDKREAVLEALGIIVKMAEEKKRPIPESFDTAFELQQSEVNRGYNLALIDISTELKEAINKLTKEPDVEYNLWAGSIKPEPIVLPYETTEFPGGSTGCRAGGYRPIFI</sequence>
<accession>A0A0F7L6A2</accession>
<dbReference type="EMBL" id="KR029588">
    <property type="protein sequence ID" value="AKH47032.1"/>
    <property type="molecule type" value="Genomic_DNA"/>
</dbReference>
<name>A0A0F7L6A2_9VIRU</name>
<reference evidence="1" key="2">
    <citation type="submission" date="2015-03" db="EMBL/GenBank/DDBJ databases">
        <authorList>
            <person name="Chow C.-E.T."/>
            <person name="Winget D.M."/>
            <person name="White R.A.III."/>
            <person name="Hallam S.J."/>
            <person name="Suttle C.A."/>
        </authorList>
    </citation>
    <scope>NUCLEOTIDE SEQUENCE</scope>
    <source>
        <strain evidence="1">Anoxic2_4</strain>
    </source>
</reference>
<evidence type="ECO:0000313" key="1">
    <source>
        <dbReference type="EMBL" id="AKH47032.1"/>
    </source>
</evidence>
<reference evidence="1" key="1">
    <citation type="journal article" date="2015" name="Front. Microbiol.">
        <title>Combining genomic sequencing methods to explore viral diversity and reveal potential virus-host interactions.</title>
        <authorList>
            <person name="Chow C.E."/>
            <person name="Winget D.M."/>
            <person name="White R.A.III."/>
            <person name="Hallam S.J."/>
            <person name="Suttle C.A."/>
        </authorList>
    </citation>
    <scope>NUCLEOTIDE SEQUENCE</scope>
    <source>
        <strain evidence="1">Anoxic2_4</strain>
    </source>
</reference>
<proteinExistence type="predicted"/>